<evidence type="ECO:0008006" key="4">
    <source>
        <dbReference type="Google" id="ProtNLM"/>
    </source>
</evidence>
<evidence type="ECO:0000256" key="1">
    <source>
        <dbReference type="SAM" id="MobiDB-lite"/>
    </source>
</evidence>
<dbReference type="Pfam" id="PF19636">
    <property type="entry name" value="DUF6139"/>
    <property type="match status" value="1"/>
</dbReference>
<feature type="region of interest" description="Disordered" evidence="1">
    <location>
        <begin position="44"/>
        <end position="79"/>
    </location>
</feature>
<gene>
    <name evidence="2" type="ORF">GCM10022279_05490</name>
</gene>
<dbReference type="Proteomes" id="UP001501627">
    <property type="component" value="Unassembled WGS sequence"/>
</dbReference>
<name>A0ABP7QMT9_9BURK</name>
<comment type="caution">
    <text evidence="2">The sequence shown here is derived from an EMBL/GenBank/DDBJ whole genome shotgun (WGS) entry which is preliminary data.</text>
</comment>
<dbReference type="RefSeq" id="WP_103044220.1">
    <property type="nucleotide sequence ID" value="NZ_BAABBP010000003.1"/>
</dbReference>
<sequence length="79" mass="9221">MRVDIYRRAEAQGRFSYLVVPENKVLPQEVTNLDWERHAQGKDLNEEAKRWPELGIEQPGQQLRDKGYAITSLDEQRPG</sequence>
<keyword evidence="3" id="KW-1185">Reference proteome</keyword>
<proteinExistence type="predicted"/>
<evidence type="ECO:0000313" key="2">
    <source>
        <dbReference type="EMBL" id="GAA3985224.1"/>
    </source>
</evidence>
<protein>
    <recommendedName>
        <fullName evidence="4">YcgL domain-containing protein</fullName>
    </recommendedName>
</protein>
<dbReference type="EMBL" id="BAABBP010000003">
    <property type="protein sequence ID" value="GAA3985224.1"/>
    <property type="molecule type" value="Genomic_DNA"/>
</dbReference>
<dbReference type="InterPro" id="IPR046137">
    <property type="entry name" value="DUF6139"/>
</dbReference>
<organism evidence="2 3">
    <name type="scientific">Comamonas faecalis</name>
    <dbReference type="NCBI Taxonomy" id="1387849"/>
    <lineage>
        <taxon>Bacteria</taxon>
        <taxon>Pseudomonadati</taxon>
        <taxon>Pseudomonadota</taxon>
        <taxon>Betaproteobacteria</taxon>
        <taxon>Burkholderiales</taxon>
        <taxon>Comamonadaceae</taxon>
        <taxon>Comamonas</taxon>
    </lineage>
</organism>
<evidence type="ECO:0000313" key="3">
    <source>
        <dbReference type="Proteomes" id="UP001501627"/>
    </source>
</evidence>
<accession>A0ABP7QMT9</accession>
<reference evidence="3" key="1">
    <citation type="journal article" date="2019" name="Int. J. Syst. Evol. Microbiol.">
        <title>The Global Catalogue of Microorganisms (GCM) 10K type strain sequencing project: providing services to taxonomists for standard genome sequencing and annotation.</title>
        <authorList>
            <consortium name="The Broad Institute Genomics Platform"/>
            <consortium name="The Broad Institute Genome Sequencing Center for Infectious Disease"/>
            <person name="Wu L."/>
            <person name="Ma J."/>
        </authorList>
    </citation>
    <scope>NUCLEOTIDE SEQUENCE [LARGE SCALE GENOMIC DNA]</scope>
    <source>
        <strain evidence="3">JCM 17561</strain>
    </source>
</reference>